<protein>
    <submittedName>
        <fullName evidence="1">Uncharacterized protein</fullName>
    </submittedName>
</protein>
<dbReference type="Proteomes" id="UP001153954">
    <property type="component" value="Unassembled WGS sequence"/>
</dbReference>
<dbReference type="AlphaFoldDB" id="A0AAU9UHI0"/>
<evidence type="ECO:0000313" key="2">
    <source>
        <dbReference type="Proteomes" id="UP001153954"/>
    </source>
</evidence>
<sequence length="82" mass="9094">THGWTMRHRNLITSEFSDTVNVIQTGDSAEHRDDVREGGQSVDGVLEVRCQQGRQLGRAVTEAGNNHFLKSYNASNIVDSSH</sequence>
<gene>
    <name evidence="1" type="ORF">EEDITHA_LOCUS13650</name>
</gene>
<keyword evidence="2" id="KW-1185">Reference proteome</keyword>
<organism evidence="1 2">
    <name type="scientific">Euphydryas editha</name>
    <name type="common">Edith's checkerspot</name>
    <dbReference type="NCBI Taxonomy" id="104508"/>
    <lineage>
        <taxon>Eukaryota</taxon>
        <taxon>Metazoa</taxon>
        <taxon>Ecdysozoa</taxon>
        <taxon>Arthropoda</taxon>
        <taxon>Hexapoda</taxon>
        <taxon>Insecta</taxon>
        <taxon>Pterygota</taxon>
        <taxon>Neoptera</taxon>
        <taxon>Endopterygota</taxon>
        <taxon>Lepidoptera</taxon>
        <taxon>Glossata</taxon>
        <taxon>Ditrysia</taxon>
        <taxon>Papilionoidea</taxon>
        <taxon>Nymphalidae</taxon>
        <taxon>Nymphalinae</taxon>
        <taxon>Euphydryas</taxon>
    </lineage>
</organism>
<feature type="non-terminal residue" evidence="1">
    <location>
        <position position="1"/>
    </location>
</feature>
<proteinExistence type="predicted"/>
<name>A0AAU9UHI0_EUPED</name>
<reference evidence="1" key="1">
    <citation type="submission" date="2022-03" db="EMBL/GenBank/DDBJ databases">
        <authorList>
            <person name="Tunstrom K."/>
        </authorList>
    </citation>
    <scope>NUCLEOTIDE SEQUENCE</scope>
</reference>
<accession>A0AAU9UHI0</accession>
<comment type="caution">
    <text evidence="1">The sequence shown here is derived from an EMBL/GenBank/DDBJ whole genome shotgun (WGS) entry which is preliminary data.</text>
</comment>
<evidence type="ECO:0000313" key="1">
    <source>
        <dbReference type="EMBL" id="CAH2098547.1"/>
    </source>
</evidence>
<dbReference type="EMBL" id="CAKOGL010000020">
    <property type="protein sequence ID" value="CAH2098547.1"/>
    <property type="molecule type" value="Genomic_DNA"/>
</dbReference>